<accession>A0A6S6SYI8</accession>
<gene>
    <name evidence="1" type="ORF">HELGO_WM41231</name>
</gene>
<evidence type="ECO:0008006" key="2">
    <source>
        <dbReference type="Google" id="ProtNLM"/>
    </source>
</evidence>
<sequence>MRFFLLTLTLFLLTACSPKYEIKTHYTPPSDAQGKTCVQSCSNDKRMCQANCNMKYDQCLATAQKGASDAFPSLMNEYQDVLSDYQYAMDRYNLEMDSWTREEQRVHRDFEHYRSTCHKKPKNSYECRRSNELDSQLRSLEDHQPIAPSRPIKPSLASEIKQAQKNCSNRCGCTKSYDNCFGSCGGKLRYEKICIENCK</sequence>
<dbReference type="EMBL" id="CACVAR010000212">
    <property type="protein sequence ID" value="CAA6812141.1"/>
    <property type="molecule type" value="Genomic_DNA"/>
</dbReference>
<dbReference type="AlphaFoldDB" id="A0A6S6SYI8"/>
<proteinExistence type="predicted"/>
<organism evidence="1">
    <name type="scientific">uncultured Sulfurovum sp</name>
    <dbReference type="NCBI Taxonomy" id="269237"/>
    <lineage>
        <taxon>Bacteria</taxon>
        <taxon>Pseudomonadati</taxon>
        <taxon>Campylobacterota</taxon>
        <taxon>Epsilonproteobacteria</taxon>
        <taxon>Campylobacterales</taxon>
        <taxon>Sulfurovaceae</taxon>
        <taxon>Sulfurovum</taxon>
        <taxon>environmental samples</taxon>
    </lineage>
</organism>
<reference evidence="1" key="1">
    <citation type="submission" date="2020-01" db="EMBL/GenBank/DDBJ databases">
        <authorList>
            <person name="Meier V. D."/>
            <person name="Meier V D."/>
        </authorList>
    </citation>
    <scope>NUCLEOTIDE SEQUENCE</scope>
    <source>
        <strain evidence="1">HLG_WM_MAG_03</strain>
    </source>
</reference>
<evidence type="ECO:0000313" key="1">
    <source>
        <dbReference type="EMBL" id="CAA6812141.1"/>
    </source>
</evidence>
<dbReference type="PROSITE" id="PS51257">
    <property type="entry name" value="PROKAR_LIPOPROTEIN"/>
    <property type="match status" value="1"/>
</dbReference>
<name>A0A6S6SYI8_9BACT</name>
<protein>
    <recommendedName>
        <fullName evidence="2">Lipoprotein</fullName>
    </recommendedName>
</protein>